<feature type="region of interest" description="Disordered" evidence="1">
    <location>
        <begin position="183"/>
        <end position="251"/>
    </location>
</feature>
<dbReference type="RefSeq" id="WP_207252273.1">
    <property type="nucleotide sequence ID" value="NZ_JAFMPM010000008.1"/>
</dbReference>
<dbReference type="AlphaFoldDB" id="A0A8B0SEA3"/>
<reference evidence="3" key="2">
    <citation type="submission" date="2021-04" db="EMBL/GenBank/DDBJ databases">
        <title>Complete Genome and methylome analysis of Thiothrix fructosivorans ATCC 49748.</title>
        <authorList>
            <person name="Fomenkov A."/>
            <person name="Sun L."/>
            <person name="Vincze T."/>
            <person name="Grabovich M.Y."/>
            <person name="Roberts R.J."/>
        </authorList>
    </citation>
    <scope>NUCLEOTIDE SEQUENCE</scope>
    <source>
        <strain evidence="3">ATCC 49748</strain>
    </source>
</reference>
<dbReference type="EMBL" id="CP072748">
    <property type="protein sequence ID" value="QTX09384.1"/>
    <property type="molecule type" value="Genomic_DNA"/>
</dbReference>
<dbReference type="EMBL" id="JAFMPM010000008">
    <property type="protein sequence ID" value="MBO0614553.1"/>
    <property type="molecule type" value="Genomic_DNA"/>
</dbReference>
<feature type="compositionally biased region" description="Basic and acidic residues" evidence="1">
    <location>
        <begin position="217"/>
        <end position="248"/>
    </location>
</feature>
<feature type="compositionally biased region" description="Polar residues" evidence="1">
    <location>
        <begin position="185"/>
        <end position="194"/>
    </location>
</feature>
<evidence type="ECO:0000313" key="3">
    <source>
        <dbReference type="EMBL" id="QTX09384.1"/>
    </source>
</evidence>
<accession>A0A8B0SEA3</accession>
<organism evidence="3">
    <name type="scientific">Thiothrix fructosivorans</name>
    <dbReference type="NCBI Taxonomy" id="111770"/>
    <lineage>
        <taxon>Bacteria</taxon>
        <taxon>Pseudomonadati</taxon>
        <taxon>Pseudomonadota</taxon>
        <taxon>Gammaproteobacteria</taxon>
        <taxon>Thiotrichales</taxon>
        <taxon>Thiotrichaceae</taxon>
        <taxon>Thiothrix</taxon>
    </lineage>
</organism>
<reference evidence="2 4" key="1">
    <citation type="submission" date="2021-03" db="EMBL/GenBank/DDBJ databases">
        <title>Draft genome and methylome analysis of Thiotrix fructosivoruns ATCC 49748.</title>
        <authorList>
            <person name="Fomenkov A."/>
            <person name="Grabovich M.Y."/>
            <person name="Roberts R.J."/>
        </authorList>
    </citation>
    <scope>NUCLEOTIDE SEQUENCE [LARGE SCALE GENOMIC DNA]</scope>
    <source>
        <strain evidence="2 4">ATCC 49748</strain>
    </source>
</reference>
<sequence length="323" mass="35305">MIEDALTSYDIRKFYLSILYVIRRIDDVPGIYFLNNHQEHHPMQKHILSTCLAISLIANSSYVFADQTITGGSSSSSTSEMSDGQAAAVVGGLLLLGGIMSLHSQSVAKAEESATQQAIKAEETATQQATKTLELKPGYTYLWSNGSNDTSPVIEYVESCTPAKQYSVTSKLVNGTAEVEDGNVSMKSENCNKTYDSRKKSMSEQAGDPWSLKTRHAQAEAKKKVDEAHEAAESREQETRKAQAESQRRSAASAKGCSGLYINKKVERRTRNTISLFGMSASNTNLHTYTIVGLDPASQQITLRDTYSGELSNSSCLSVQLME</sequence>
<dbReference type="Proteomes" id="UP000664466">
    <property type="component" value="Unassembled WGS sequence"/>
</dbReference>
<keyword evidence="4" id="KW-1185">Reference proteome</keyword>
<gene>
    <name evidence="3" type="ORF">J1836_012150</name>
    <name evidence="2" type="ORF">J1836_16760</name>
</gene>
<evidence type="ECO:0000313" key="2">
    <source>
        <dbReference type="EMBL" id="MBO0614553.1"/>
    </source>
</evidence>
<name>A0A8B0SEA3_9GAMM</name>
<proteinExistence type="predicted"/>
<evidence type="ECO:0000256" key="1">
    <source>
        <dbReference type="SAM" id="MobiDB-lite"/>
    </source>
</evidence>
<evidence type="ECO:0000313" key="4">
    <source>
        <dbReference type="Proteomes" id="UP000664466"/>
    </source>
</evidence>
<protein>
    <submittedName>
        <fullName evidence="3">Uncharacterized protein</fullName>
    </submittedName>
</protein>